<name>A0A1I7BR00_9BURK</name>
<accession>A0A1I7BR00</accession>
<evidence type="ECO:0000313" key="2">
    <source>
        <dbReference type="Proteomes" id="UP000198844"/>
    </source>
</evidence>
<gene>
    <name evidence="1" type="ORF">SAMN05192563_100539</name>
</gene>
<protein>
    <submittedName>
        <fullName evidence="1">Uncharacterized protein</fullName>
    </submittedName>
</protein>
<reference evidence="1 2" key="1">
    <citation type="submission" date="2016-10" db="EMBL/GenBank/DDBJ databases">
        <authorList>
            <person name="de Groot N.N."/>
        </authorList>
    </citation>
    <scope>NUCLEOTIDE SEQUENCE [LARGE SCALE GENOMIC DNA]</scope>
    <source>
        <strain evidence="1 2">LMG 27731</strain>
    </source>
</reference>
<dbReference type="EMBL" id="FPBH01000005">
    <property type="protein sequence ID" value="SFT89618.1"/>
    <property type="molecule type" value="Genomic_DNA"/>
</dbReference>
<evidence type="ECO:0000313" key="1">
    <source>
        <dbReference type="EMBL" id="SFT89618.1"/>
    </source>
</evidence>
<sequence>MLIDEIHTLVGKLSTPWKDVLKRHGLDLSSSDSPQRTAVLLSEGLKIDWQDRRVQDLCRSTERAIEPGDPARSLLYHMLALSECPSPYGGISLEDIDLLENYIYSLAALPSDWSTLDIAVLAYQYRPARRTGHQQHADMVFSRLGIARNGDTEALYDARTRSYVPHVENEIEHVRVLPARYGAFLVRRVSGPDGLALIEGKQRDDGHRAFIQPVRKLFSAECLPNMTLNLDYGHWHIGEKLKRAVKARWGISPVPLGDLDRPPYSIVCRYPDLAQPAATGVPSIVLKHCGGSVLLMPAARPLIEPVTSANYNVGGFSVPARWRLIHIVNRRYTTMRLFTDLYRLFLAFVAQIHEMFFPTIAKNWFWLRFPEPRNSPEYMNIRHMRDKNGTYADMRTHPIRQSAFVEKVIKGGYDAQLFLDHCVEGAVTIRIKELVNRRVLPAYSIVAAPDFFPYADQSELQRWFKEDHIDPKTQFRNGSPISLSAERLPVNPHHVDSFSEKEAFSTSEDTISVSFSLAPRASKESHEKAHLPRMVSFLSDASSSVFAPGWDVTYAGGHRKGIYLATFGLGSPFAEDIKLCAASNSFWPAVSPDASRTFNRSDAPTAIPMLDSELGFHPQHPLVQGGLVHNTRAGWDGEYGPFLTAAGTVDYADIERSDYVANALGGNMLYGAFEHVDAAELIRRIKALRLAVAACDPTRTPAKTQLWLVSATEVDQLAGAAKKTYHFLFVLPEDGAKPVQHVPGRLRIRYGEAISCNVTDSMLKGPVQRCPPGPEALRLYSRHESV</sequence>
<proteinExistence type="predicted"/>
<dbReference type="Proteomes" id="UP000198844">
    <property type="component" value="Unassembled WGS sequence"/>
</dbReference>
<dbReference type="AlphaFoldDB" id="A0A1I7BR00"/>
<organism evidence="1 2">
    <name type="scientific">Paraburkholderia aspalathi</name>
    <dbReference type="NCBI Taxonomy" id="1324617"/>
    <lineage>
        <taxon>Bacteria</taxon>
        <taxon>Pseudomonadati</taxon>
        <taxon>Pseudomonadota</taxon>
        <taxon>Betaproteobacteria</taxon>
        <taxon>Burkholderiales</taxon>
        <taxon>Burkholderiaceae</taxon>
        <taxon>Paraburkholderia</taxon>
    </lineage>
</organism>